<accession>X1W367</accession>
<dbReference type="EMBL" id="BARW01036215">
    <property type="protein sequence ID" value="GAJ24925.1"/>
    <property type="molecule type" value="Genomic_DNA"/>
</dbReference>
<sequence length="51" mass="5764">MLRSTASRGLTSALRAAKQRLKPKERLESLFQLTPEWLQARGLKGVILDLD</sequence>
<name>X1W367_9ZZZZ</name>
<organism evidence="1">
    <name type="scientific">marine sediment metagenome</name>
    <dbReference type="NCBI Taxonomy" id="412755"/>
    <lineage>
        <taxon>unclassified sequences</taxon>
        <taxon>metagenomes</taxon>
        <taxon>ecological metagenomes</taxon>
    </lineage>
</organism>
<comment type="caution">
    <text evidence="1">The sequence shown here is derived from an EMBL/GenBank/DDBJ whole genome shotgun (WGS) entry which is preliminary data.</text>
</comment>
<reference evidence="1" key="1">
    <citation type="journal article" date="2014" name="Front. Microbiol.">
        <title>High frequency of phylogenetically diverse reductive dehalogenase-homologous genes in deep subseafloor sedimentary metagenomes.</title>
        <authorList>
            <person name="Kawai M."/>
            <person name="Futagami T."/>
            <person name="Toyoda A."/>
            <person name="Takaki Y."/>
            <person name="Nishi S."/>
            <person name="Hori S."/>
            <person name="Arai W."/>
            <person name="Tsubouchi T."/>
            <person name="Morono Y."/>
            <person name="Uchiyama I."/>
            <person name="Ito T."/>
            <person name="Fujiyama A."/>
            <person name="Inagaki F."/>
            <person name="Takami H."/>
        </authorList>
    </citation>
    <scope>NUCLEOTIDE SEQUENCE</scope>
    <source>
        <strain evidence="1">Expedition CK06-06</strain>
    </source>
</reference>
<dbReference type="AlphaFoldDB" id="X1W367"/>
<evidence type="ECO:0000313" key="1">
    <source>
        <dbReference type="EMBL" id="GAJ24925.1"/>
    </source>
</evidence>
<feature type="non-terminal residue" evidence="1">
    <location>
        <position position="51"/>
    </location>
</feature>
<gene>
    <name evidence="1" type="ORF">S12H4_56277</name>
</gene>
<proteinExistence type="predicted"/>
<protein>
    <submittedName>
        <fullName evidence="1">Uncharacterized protein</fullName>
    </submittedName>
</protein>